<keyword evidence="1" id="KW-0812">Transmembrane</keyword>
<dbReference type="Proteomes" id="UP000823936">
    <property type="component" value="Unassembled WGS sequence"/>
</dbReference>
<keyword evidence="1" id="KW-0472">Membrane</keyword>
<proteinExistence type="predicted"/>
<evidence type="ECO:0000313" key="2">
    <source>
        <dbReference type="EMBL" id="HIV98323.1"/>
    </source>
</evidence>
<dbReference type="EMBL" id="DXHU01000005">
    <property type="protein sequence ID" value="HIV98323.1"/>
    <property type="molecule type" value="Genomic_DNA"/>
</dbReference>
<feature type="transmembrane region" description="Helical" evidence="1">
    <location>
        <begin position="100"/>
        <end position="119"/>
    </location>
</feature>
<protein>
    <submittedName>
        <fullName evidence="2">Uncharacterized protein</fullName>
    </submittedName>
</protein>
<dbReference type="AlphaFoldDB" id="A0A9D1TMK0"/>
<reference evidence="2" key="1">
    <citation type="journal article" date="2021" name="PeerJ">
        <title>Extensive microbial diversity within the chicken gut microbiome revealed by metagenomics and culture.</title>
        <authorList>
            <person name="Gilroy R."/>
            <person name="Ravi A."/>
            <person name="Getino M."/>
            <person name="Pursley I."/>
            <person name="Horton D.L."/>
            <person name="Alikhan N.F."/>
            <person name="Baker D."/>
            <person name="Gharbi K."/>
            <person name="Hall N."/>
            <person name="Watson M."/>
            <person name="Adriaenssens E.M."/>
            <person name="Foster-Nyarko E."/>
            <person name="Jarju S."/>
            <person name="Secka A."/>
            <person name="Antonio M."/>
            <person name="Oren A."/>
            <person name="Chaudhuri R.R."/>
            <person name="La Ragione R."/>
            <person name="Hildebrand F."/>
            <person name="Pallen M.J."/>
        </authorList>
    </citation>
    <scope>NUCLEOTIDE SEQUENCE</scope>
    <source>
        <strain evidence="2">Gambia11-129</strain>
    </source>
</reference>
<name>A0A9D1TMK0_9SPIO</name>
<sequence>MKKGKKYTLLAMFLILLVLSMAFFVMDFVSLLRAPDFSSFISPLLLDILFIILFAEALKALVKEKEGEKEERMREYFITYLLTSLILLALLALFSSHRDILLALSAALVISRAVFFAFDKSGGETAGETDLIILPALLVILLFLILLFIFNPGVKEKEREKTETAIIETEYEKEMLSPEIVEETIIEEETKAEEAVLDTVYVSIKGISSSPELSVDESDLIDVPVPSSPSLKTHDSSLSLVDVPSKASLEVTYKYLEDVIIPSPALLSVESQILTDEVSYELSGYFADFYIAGLDSLELLDGTYYMDLYVNDTYAGNIEVISLSGNISLSKNMLEAYLTDLLTDEAYKRVLSYGEEYIPLEYFSSIGVDNSFDVDEYRIDLYFSPEDMPVQIISVRGSSSRYQRRTINDGLTLTPATFTLSSRYSLRASNSDITDNSNLLKGTRLSLGVTNSWRLFDVYGTFSYSMGYQDKDFDFAFGSYSSYYDIPEKMMRISWGNVSTDLLSAKGTALGIRVETSPSYAGRNGYRRNYYEQVIVVEKTSDVAIYNNAGGLENNEIFRRTLSPGIYRLRDFVLYSGANDILIRISPLDGSEPVEITMDVLYSSSLLAKGETYFSAALSTGRIKSTVGSQKDDIVLSIPMWNSVRYDYDIRNLSASLHFRSGITERATLDMTFALSNTPEKDNPLNLKGALSAELLHANRAGTARYNMSIRLSEKDDELAPPSLTLRFGQGFSTGLKALSSVNLSVNYYYSPTIWSVKEGHSASLSLGIGGGYGIMSWSLSSFIQSGIPDFETFTLSESFSSSFRLTSNFYLSLSLSMGVNKSGISSASGRVTASLRFGRNSINASTDAKSASANYSYYSGRHNVSASVSNWGDFDKLASYSLGANYSYSGKYVSLSSSLNTDMSLDRVALSLSLSTASVFADGLFAFTGSVPSNYILVKQKGALRGNDLFVGQMGNSSLSELPTLFNTGIYTDLSSYGDSLMVYSSSEDGYYSSNSIAVNIPESSRRGYVLRLDADLTFSLSGVVEKPSGELWINASSPLYEVVKDENGNTELVSSGNYLFTDSSGRFTVSELGKGTYAFDVDDNDEWYLYTFTVSGDDHYYGYINMLEDAEISEESVLLDIYSAVYSYEDGERFTSDEFFSFLYPDFNKEAV</sequence>
<evidence type="ECO:0000256" key="1">
    <source>
        <dbReference type="SAM" id="Phobius"/>
    </source>
</evidence>
<feature type="transmembrane region" description="Helical" evidence="1">
    <location>
        <begin position="7"/>
        <end position="25"/>
    </location>
</feature>
<organism evidence="2 3">
    <name type="scientific">Candidatus Ornithospirochaeta avicola</name>
    <dbReference type="NCBI Taxonomy" id="2840896"/>
    <lineage>
        <taxon>Bacteria</taxon>
        <taxon>Pseudomonadati</taxon>
        <taxon>Spirochaetota</taxon>
        <taxon>Spirochaetia</taxon>
        <taxon>Spirochaetales</taxon>
        <taxon>Spirochaetaceae</taxon>
        <taxon>Spirochaetaceae incertae sedis</taxon>
        <taxon>Candidatus Ornithospirochaeta</taxon>
    </lineage>
</organism>
<feature type="transmembrane region" description="Helical" evidence="1">
    <location>
        <begin position="76"/>
        <end position="94"/>
    </location>
</feature>
<gene>
    <name evidence="2" type="ORF">IAB12_00905</name>
</gene>
<accession>A0A9D1TMK0</accession>
<feature type="transmembrane region" description="Helical" evidence="1">
    <location>
        <begin position="37"/>
        <end position="55"/>
    </location>
</feature>
<comment type="caution">
    <text evidence="2">The sequence shown here is derived from an EMBL/GenBank/DDBJ whole genome shotgun (WGS) entry which is preliminary data.</text>
</comment>
<keyword evidence="1" id="KW-1133">Transmembrane helix</keyword>
<feature type="transmembrane region" description="Helical" evidence="1">
    <location>
        <begin position="131"/>
        <end position="150"/>
    </location>
</feature>
<evidence type="ECO:0000313" key="3">
    <source>
        <dbReference type="Proteomes" id="UP000823936"/>
    </source>
</evidence>
<reference evidence="2" key="2">
    <citation type="submission" date="2021-04" db="EMBL/GenBank/DDBJ databases">
        <authorList>
            <person name="Gilroy R."/>
        </authorList>
    </citation>
    <scope>NUCLEOTIDE SEQUENCE</scope>
    <source>
        <strain evidence="2">Gambia11-129</strain>
    </source>
</reference>